<name>A0A2N3V1G6_9BACT</name>
<evidence type="ECO:0000256" key="1">
    <source>
        <dbReference type="SAM" id="SignalP"/>
    </source>
</evidence>
<feature type="domain" description="DUF4136" evidence="2">
    <location>
        <begin position="43"/>
        <end position="192"/>
    </location>
</feature>
<sequence>MKNMNLKLSSALYFMLGAILLSSCVATSGIDHTTSISSSEGVLSNKTTYAWYQPKPTATAAYGPGFDKSLHEHLLKAVEEELQAKGYTKTSVNPDMLVAYDVSVSVPDAMDKPELYGPGFGYSYAYMSGYRYSYGNAALPGHRAVDLFKQGTLILDIIEPRSKQLLWRGWTEGAFNSFDAGYGKVKSQVERIVNRMPNAAKP</sequence>
<comment type="caution">
    <text evidence="3">The sequence shown here is derived from an EMBL/GenBank/DDBJ whole genome shotgun (WGS) entry which is preliminary data.</text>
</comment>
<evidence type="ECO:0000313" key="3">
    <source>
        <dbReference type="EMBL" id="PKV75481.1"/>
    </source>
</evidence>
<dbReference type="Pfam" id="PF13590">
    <property type="entry name" value="DUF4136"/>
    <property type="match status" value="1"/>
</dbReference>
<feature type="chain" id="PRO_5014801136" evidence="1">
    <location>
        <begin position="29"/>
        <end position="202"/>
    </location>
</feature>
<dbReference type="PROSITE" id="PS51257">
    <property type="entry name" value="PROKAR_LIPOPROTEIN"/>
    <property type="match status" value="1"/>
</dbReference>
<evidence type="ECO:0000259" key="2">
    <source>
        <dbReference type="Pfam" id="PF13590"/>
    </source>
</evidence>
<keyword evidence="4" id="KW-1185">Reference proteome</keyword>
<keyword evidence="1" id="KW-0732">Signal</keyword>
<dbReference type="Gene3D" id="3.30.160.670">
    <property type="match status" value="1"/>
</dbReference>
<dbReference type="OrthoDB" id="5432251at2"/>
<proteinExistence type="predicted"/>
<accession>A0A2N3V1G6</accession>
<dbReference type="Proteomes" id="UP000233782">
    <property type="component" value="Unassembled WGS sequence"/>
</dbReference>
<reference evidence="3 4" key="1">
    <citation type="submission" date="2017-12" db="EMBL/GenBank/DDBJ databases">
        <title>Genomic Encyclopedia of Type Strains, Phase III (KMG-III): the genomes of soil and plant-associated and newly described type strains.</title>
        <authorList>
            <person name="Whitman W."/>
        </authorList>
    </citation>
    <scope>NUCLEOTIDE SEQUENCE [LARGE SCALE GENOMIC DNA]</scope>
    <source>
        <strain evidence="3 4">LP43</strain>
    </source>
</reference>
<gene>
    <name evidence="3" type="ORF">BD749_0423</name>
</gene>
<dbReference type="AlphaFoldDB" id="A0A2N3V1G6"/>
<protein>
    <submittedName>
        <fullName evidence="3">Uncharacterized protein DUF4136</fullName>
    </submittedName>
</protein>
<feature type="signal peptide" evidence="1">
    <location>
        <begin position="1"/>
        <end position="28"/>
    </location>
</feature>
<dbReference type="EMBL" id="PJMU01000001">
    <property type="protein sequence ID" value="PKV75481.1"/>
    <property type="molecule type" value="Genomic_DNA"/>
</dbReference>
<organism evidence="3 4">
    <name type="scientific">Pontibacter ramchanderi</name>
    <dbReference type="NCBI Taxonomy" id="1179743"/>
    <lineage>
        <taxon>Bacteria</taxon>
        <taxon>Pseudomonadati</taxon>
        <taxon>Bacteroidota</taxon>
        <taxon>Cytophagia</taxon>
        <taxon>Cytophagales</taxon>
        <taxon>Hymenobacteraceae</taxon>
        <taxon>Pontibacter</taxon>
    </lineage>
</organism>
<evidence type="ECO:0000313" key="4">
    <source>
        <dbReference type="Proteomes" id="UP000233782"/>
    </source>
</evidence>
<dbReference type="InterPro" id="IPR025411">
    <property type="entry name" value="DUF4136"/>
</dbReference>